<feature type="domain" description="Xylanolytic transcriptional activator regulatory" evidence="8">
    <location>
        <begin position="285"/>
        <end position="359"/>
    </location>
</feature>
<keyword evidence="10" id="KW-1185">Reference proteome</keyword>
<dbReference type="GO" id="GO:0000978">
    <property type="term" value="F:RNA polymerase II cis-regulatory region sequence-specific DNA binding"/>
    <property type="evidence" value="ECO:0007669"/>
    <property type="project" value="TreeGrafter"/>
</dbReference>
<keyword evidence="2" id="KW-0862">Zinc</keyword>
<evidence type="ECO:0000256" key="1">
    <source>
        <dbReference type="ARBA" id="ARBA00022723"/>
    </source>
</evidence>
<keyword evidence="1" id="KW-0479">Metal-binding</keyword>
<dbReference type="GO" id="GO:0006351">
    <property type="term" value="P:DNA-templated transcription"/>
    <property type="evidence" value="ECO:0007669"/>
    <property type="project" value="InterPro"/>
</dbReference>
<proteinExistence type="predicted"/>
<comment type="caution">
    <text evidence="9">The sequence shown here is derived from an EMBL/GenBank/DDBJ whole genome shotgun (WGS) entry which is preliminary data.</text>
</comment>
<dbReference type="PANTHER" id="PTHR31944">
    <property type="entry name" value="HEME-RESPONSIVE ZINC FINGER TRANSCRIPTION FACTOR HAP1"/>
    <property type="match status" value="1"/>
</dbReference>
<dbReference type="Pfam" id="PF04082">
    <property type="entry name" value="Fungal_trans"/>
    <property type="match status" value="1"/>
</dbReference>
<feature type="compositionally biased region" description="Polar residues" evidence="7">
    <location>
        <begin position="25"/>
        <end position="38"/>
    </location>
</feature>
<evidence type="ECO:0000256" key="6">
    <source>
        <dbReference type="ARBA" id="ARBA00023242"/>
    </source>
</evidence>
<dbReference type="SMART" id="SM00906">
    <property type="entry name" value="Fungal_trans"/>
    <property type="match status" value="1"/>
</dbReference>
<dbReference type="PANTHER" id="PTHR31944:SF131">
    <property type="entry name" value="HEME-RESPONSIVE ZINC FINGER TRANSCRIPTION FACTOR HAP1"/>
    <property type="match status" value="1"/>
</dbReference>
<reference evidence="9 10" key="1">
    <citation type="submission" date="2018-05" db="EMBL/GenBank/DDBJ databases">
        <title>Genome sequencing and assembly of the regulated plant pathogen Lachnellula willkommii and related sister species for the development of diagnostic species identification markers.</title>
        <authorList>
            <person name="Giroux E."/>
            <person name="Bilodeau G."/>
        </authorList>
    </citation>
    <scope>NUCLEOTIDE SEQUENCE [LARGE SCALE GENOMIC DNA]</scope>
    <source>
        <strain evidence="9 10">CBS 160.35</strain>
    </source>
</reference>
<feature type="region of interest" description="Disordered" evidence="7">
    <location>
        <begin position="62"/>
        <end position="87"/>
    </location>
</feature>
<accession>A0A8H8UJN0</accession>
<evidence type="ECO:0000313" key="9">
    <source>
        <dbReference type="EMBL" id="TVY47231.1"/>
    </source>
</evidence>
<dbReference type="CDD" id="cd12148">
    <property type="entry name" value="fungal_TF_MHR"/>
    <property type="match status" value="1"/>
</dbReference>
<dbReference type="InterPro" id="IPR007219">
    <property type="entry name" value="XnlR_reg_dom"/>
</dbReference>
<dbReference type="GO" id="GO:0001228">
    <property type="term" value="F:DNA-binding transcription activator activity, RNA polymerase II-specific"/>
    <property type="evidence" value="ECO:0007669"/>
    <property type="project" value="TreeGrafter"/>
</dbReference>
<dbReference type="Proteomes" id="UP000443090">
    <property type="component" value="Unassembled WGS sequence"/>
</dbReference>
<keyword evidence="4" id="KW-0238">DNA-binding</keyword>
<evidence type="ECO:0000256" key="5">
    <source>
        <dbReference type="ARBA" id="ARBA00023163"/>
    </source>
</evidence>
<dbReference type="EMBL" id="QGMI01000104">
    <property type="protein sequence ID" value="TVY47231.1"/>
    <property type="molecule type" value="Genomic_DNA"/>
</dbReference>
<dbReference type="GO" id="GO:0005634">
    <property type="term" value="C:nucleus"/>
    <property type="evidence" value="ECO:0007669"/>
    <property type="project" value="TreeGrafter"/>
</dbReference>
<dbReference type="GO" id="GO:0008270">
    <property type="term" value="F:zinc ion binding"/>
    <property type="evidence" value="ECO:0007669"/>
    <property type="project" value="InterPro"/>
</dbReference>
<organism evidence="9 10">
    <name type="scientific">Lachnellula occidentalis</name>
    <dbReference type="NCBI Taxonomy" id="215460"/>
    <lineage>
        <taxon>Eukaryota</taxon>
        <taxon>Fungi</taxon>
        <taxon>Dikarya</taxon>
        <taxon>Ascomycota</taxon>
        <taxon>Pezizomycotina</taxon>
        <taxon>Leotiomycetes</taxon>
        <taxon>Helotiales</taxon>
        <taxon>Lachnaceae</taxon>
        <taxon>Lachnellula</taxon>
    </lineage>
</organism>
<keyword evidence="5" id="KW-0804">Transcription</keyword>
<gene>
    <name evidence="9" type="primary">lepB_2</name>
    <name evidence="9" type="ORF">LOCC1_G002418</name>
</gene>
<evidence type="ECO:0000256" key="2">
    <source>
        <dbReference type="ARBA" id="ARBA00022833"/>
    </source>
</evidence>
<name>A0A8H8UJN0_9HELO</name>
<evidence type="ECO:0000256" key="3">
    <source>
        <dbReference type="ARBA" id="ARBA00023015"/>
    </source>
</evidence>
<dbReference type="AlphaFoldDB" id="A0A8H8UJN0"/>
<keyword evidence="6" id="KW-0539">Nucleus</keyword>
<dbReference type="InterPro" id="IPR051430">
    <property type="entry name" value="Fungal_TF_Env_Response"/>
</dbReference>
<evidence type="ECO:0000256" key="7">
    <source>
        <dbReference type="SAM" id="MobiDB-lite"/>
    </source>
</evidence>
<evidence type="ECO:0000259" key="8">
    <source>
        <dbReference type="SMART" id="SM00906"/>
    </source>
</evidence>
<protein>
    <submittedName>
        <fullName evidence="9">Transcription factor</fullName>
    </submittedName>
</protein>
<sequence>MLPQLVLIVCSRRRLRGGDERLQLPPQQTWKSPNTNQENTEDSPKVRALFERVQGLEQLLSEYMPDGGPENSNPPKSTKPPRTQLRGTISKTRFYGQSHWMNLVALFDVIAAPTGTSSIAPHGFNKIFMTTNVPAVLKKCKAIAKSSKFRIFDEWKANPDFRASIPPPETCSILLDAYFRTNESAFRIFHIPTFRKEYDQYRNQPLLASDSFILRMLLAMAIGVTYYQEPDVETLRTQAKKWIYAAQAWLSEIPYEKSRLSIAGLQLHCLLLIARQSLVVVADLLWISAGSLVRRAFSMGLHRDPKYFPSMNVLQAEIRRRLWATIMELNVQCSVESGMRPLICSDDFDTEPPANINDEDIDENTSIPPVSKSSDIFTETSIQIILLSSLRTRIEILQVSNSLNSEPSYEEVSRLSEIMNRDCKANGSFVRKIRSQEAEPRPTQLQCNILDLYLRRFILILCCPLATKPQNDPRHYFARKICLDSSVTMASYASSESGTKQSLKDFPYDDYTCLRTRQGGFFESIIPHSMIIILHELVTQLKEQDSFIGQSKELRQPLKNILHEACELLAIRVAVGTNNVKGHLLFSAALGLIEAIEAGTSVAQGAVEGAIKSAEICSALLVDTEPLLTPEVESTNGDGLGFETQDWSMDFVMPDAWLFSAWDGGLGDDWPIP</sequence>
<dbReference type="OrthoDB" id="4337792at2759"/>
<evidence type="ECO:0000256" key="4">
    <source>
        <dbReference type="ARBA" id="ARBA00023125"/>
    </source>
</evidence>
<evidence type="ECO:0000313" key="10">
    <source>
        <dbReference type="Proteomes" id="UP000443090"/>
    </source>
</evidence>
<feature type="region of interest" description="Disordered" evidence="7">
    <location>
        <begin position="19"/>
        <end position="45"/>
    </location>
</feature>
<keyword evidence="3" id="KW-0805">Transcription regulation</keyword>